<proteinExistence type="predicted"/>
<name>A0A843WU11_COLES</name>
<sequence length="284" mass="31037">MSVRPGGQVATAVRSRSNRDGILVTICLRTRSIESSCSQVRSNAVSYDAYLQAFSLKYGAKVYKGARRQDLEIAQREVEQLRAELAGVRRAQAGASSSRAAAEGSQLDLEDRLASALGRAEEAQAELIERVTELRAATNRAARLQEEVDAATALAAEQRLQTKMVEELTRELALQRTQGPAVDQAELSRLRTELVVKQFLAQELRGIVTGIGHTWSRSKSRTRASEVSGTSVRQFLASSSSRRRNEEEERRLAGETSVRSGRGGDEMPPPPERHEGCGESGDGQ</sequence>
<feature type="compositionally biased region" description="Basic and acidic residues" evidence="2">
    <location>
        <begin position="243"/>
        <end position="253"/>
    </location>
</feature>
<dbReference type="Proteomes" id="UP000652761">
    <property type="component" value="Unassembled WGS sequence"/>
</dbReference>
<reference evidence="3" key="1">
    <citation type="submission" date="2017-07" db="EMBL/GenBank/DDBJ databases">
        <title>Taro Niue Genome Assembly and Annotation.</title>
        <authorList>
            <person name="Atibalentja N."/>
            <person name="Keating K."/>
            <person name="Fields C.J."/>
        </authorList>
    </citation>
    <scope>NUCLEOTIDE SEQUENCE</scope>
    <source>
        <strain evidence="3">Niue_2</strain>
        <tissue evidence="3">Leaf</tissue>
    </source>
</reference>
<evidence type="ECO:0000313" key="3">
    <source>
        <dbReference type="EMBL" id="MQM06070.1"/>
    </source>
</evidence>
<keyword evidence="4" id="KW-1185">Reference proteome</keyword>
<comment type="caution">
    <text evidence="3">The sequence shown here is derived from an EMBL/GenBank/DDBJ whole genome shotgun (WGS) entry which is preliminary data.</text>
</comment>
<feature type="coiled-coil region" evidence="1">
    <location>
        <begin position="64"/>
        <end position="161"/>
    </location>
</feature>
<evidence type="ECO:0000256" key="2">
    <source>
        <dbReference type="SAM" id="MobiDB-lite"/>
    </source>
</evidence>
<feature type="region of interest" description="Disordered" evidence="2">
    <location>
        <begin position="216"/>
        <end position="284"/>
    </location>
</feature>
<evidence type="ECO:0000256" key="1">
    <source>
        <dbReference type="SAM" id="Coils"/>
    </source>
</evidence>
<evidence type="ECO:0000313" key="4">
    <source>
        <dbReference type="Proteomes" id="UP000652761"/>
    </source>
</evidence>
<accession>A0A843WU11</accession>
<dbReference type="EMBL" id="NMUH01003533">
    <property type="protein sequence ID" value="MQM06070.1"/>
    <property type="molecule type" value="Genomic_DNA"/>
</dbReference>
<organism evidence="3 4">
    <name type="scientific">Colocasia esculenta</name>
    <name type="common">Wild taro</name>
    <name type="synonym">Arum esculentum</name>
    <dbReference type="NCBI Taxonomy" id="4460"/>
    <lineage>
        <taxon>Eukaryota</taxon>
        <taxon>Viridiplantae</taxon>
        <taxon>Streptophyta</taxon>
        <taxon>Embryophyta</taxon>
        <taxon>Tracheophyta</taxon>
        <taxon>Spermatophyta</taxon>
        <taxon>Magnoliopsida</taxon>
        <taxon>Liliopsida</taxon>
        <taxon>Araceae</taxon>
        <taxon>Aroideae</taxon>
        <taxon>Colocasieae</taxon>
        <taxon>Colocasia</taxon>
    </lineage>
</organism>
<keyword evidence="1" id="KW-0175">Coiled coil</keyword>
<feature type="compositionally biased region" description="Polar residues" evidence="2">
    <location>
        <begin position="225"/>
        <end position="237"/>
    </location>
</feature>
<dbReference type="AlphaFoldDB" id="A0A843WU11"/>
<gene>
    <name evidence="3" type="ORF">Taro_038889</name>
</gene>
<protein>
    <submittedName>
        <fullName evidence="3">Uncharacterized protein</fullName>
    </submittedName>
</protein>